<dbReference type="PANTHER" id="PTHR21064">
    <property type="entry name" value="AMINOGLYCOSIDE PHOSPHOTRANSFERASE DOMAIN-CONTAINING PROTEIN-RELATED"/>
    <property type="match status" value="1"/>
</dbReference>
<dbReference type="OrthoDB" id="156345at2"/>
<dbReference type="STRING" id="472963.BKP45_02855"/>
<dbReference type="GO" id="GO:0019202">
    <property type="term" value="F:amino acid kinase activity"/>
    <property type="evidence" value="ECO:0007669"/>
    <property type="project" value="TreeGrafter"/>
</dbReference>
<dbReference type="AlphaFoldDB" id="A0A1S2MCW4"/>
<reference evidence="3 4" key="1">
    <citation type="submission" date="2016-10" db="EMBL/GenBank/DDBJ databases">
        <title>Draft genome sequences of four alkaliphilic bacteria belonging to the Anaerobacillus genus.</title>
        <authorList>
            <person name="Bassil N.M."/>
            <person name="Lloyd J.R."/>
        </authorList>
    </citation>
    <scope>NUCLEOTIDE SEQUENCE [LARGE SCALE GENOMIC DNA]</scope>
    <source>
        <strain evidence="3 4">DSM 22531</strain>
    </source>
</reference>
<dbReference type="SUPFAM" id="SSF56112">
    <property type="entry name" value="Protein kinase-like (PK-like)"/>
    <property type="match status" value="1"/>
</dbReference>
<comment type="similarity">
    <text evidence="1">Belongs to the pseudomonas-type ThrB family.</text>
</comment>
<organism evidence="3 4">
    <name type="scientific">Anaerobacillus alkalidiazotrophicus</name>
    <dbReference type="NCBI Taxonomy" id="472963"/>
    <lineage>
        <taxon>Bacteria</taxon>
        <taxon>Bacillati</taxon>
        <taxon>Bacillota</taxon>
        <taxon>Bacilli</taxon>
        <taxon>Bacillales</taxon>
        <taxon>Bacillaceae</taxon>
        <taxon>Anaerobacillus</taxon>
    </lineage>
</organism>
<evidence type="ECO:0000313" key="3">
    <source>
        <dbReference type="EMBL" id="OIJ21677.1"/>
    </source>
</evidence>
<comment type="caution">
    <text evidence="3">The sequence shown here is derived from an EMBL/GenBank/DDBJ whole genome shotgun (WGS) entry which is preliminary data.</text>
</comment>
<dbReference type="Gene3D" id="3.30.200.20">
    <property type="entry name" value="Phosphorylase Kinase, domain 1"/>
    <property type="match status" value="1"/>
</dbReference>
<evidence type="ECO:0000313" key="4">
    <source>
        <dbReference type="Proteomes" id="UP000180057"/>
    </source>
</evidence>
<dbReference type="RefSeq" id="WP_071388266.1">
    <property type="nucleotide sequence ID" value="NZ_MLQS01000001.1"/>
</dbReference>
<protein>
    <recommendedName>
        <fullName evidence="2">Aminoglycoside phosphotransferase domain-containing protein</fullName>
    </recommendedName>
</protein>
<dbReference type="InterPro" id="IPR011009">
    <property type="entry name" value="Kinase-like_dom_sf"/>
</dbReference>
<dbReference type="Proteomes" id="UP000180057">
    <property type="component" value="Unassembled WGS sequence"/>
</dbReference>
<keyword evidence="4" id="KW-1185">Reference proteome</keyword>
<dbReference type="Pfam" id="PF01636">
    <property type="entry name" value="APH"/>
    <property type="match status" value="1"/>
</dbReference>
<gene>
    <name evidence="3" type="ORF">BKP45_02855</name>
</gene>
<accession>A0A1S2MCW4</accession>
<feature type="domain" description="Aminoglycoside phosphotransferase" evidence="2">
    <location>
        <begin position="27"/>
        <end position="263"/>
    </location>
</feature>
<name>A0A1S2MCW4_9BACI</name>
<dbReference type="InterPro" id="IPR050249">
    <property type="entry name" value="Pseudomonas-type_ThrB"/>
</dbReference>
<dbReference type="EMBL" id="MLQS01000001">
    <property type="protein sequence ID" value="OIJ21677.1"/>
    <property type="molecule type" value="Genomic_DNA"/>
</dbReference>
<proteinExistence type="inferred from homology"/>
<evidence type="ECO:0000256" key="1">
    <source>
        <dbReference type="ARBA" id="ARBA00038240"/>
    </source>
</evidence>
<dbReference type="Gene3D" id="3.90.1200.10">
    <property type="match status" value="1"/>
</dbReference>
<dbReference type="PANTHER" id="PTHR21064:SF6">
    <property type="entry name" value="AMINOGLYCOSIDE PHOSPHOTRANSFERASE DOMAIN-CONTAINING PROTEIN"/>
    <property type="match status" value="1"/>
</dbReference>
<sequence length="339" mass="39568">MNEDREFDYLIESMFQEKLPVSIYRGKSGYNNTTRYLERDAKKYILRIYDTHNEEAKVKLEHEVLLKLNQLADLPFKIPLPVMKDGKSLLRLPSNKIACIYHYIEGDNPIFNKEEVLFSFGESVGHLLTVLQGIQIQQPLIYRPYYEIEHAHPKCSISKVVEWCSNPPDEWKEFKSELLWIASQLVDLKRFVPSIKKFPHQIIHGDLNASNILINTDRKINAILDFEFTTRDLRIMEVAVCISDIISKEVNEGVYLEKAHHFFSGFASTMNIMDSEIEALPLLVQLRRLDVFIHFLGRYLDGIDDPSVLKKQIVKIAAYQQWLNVSGQKLIRLWETVNR</sequence>
<evidence type="ECO:0000259" key="2">
    <source>
        <dbReference type="Pfam" id="PF01636"/>
    </source>
</evidence>
<dbReference type="InterPro" id="IPR002575">
    <property type="entry name" value="Aminoglycoside_PTrfase"/>
</dbReference>